<keyword evidence="1" id="KW-0489">Methyltransferase</keyword>
<dbReference type="PANTHER" id="PTHR43591">
    <property type="entry name" value="METHYLTRANSFERASE"/>
    <property type="match status" value="1"/>
</dbReference>
<gene>
    <name evidence="1" type="ORF">L211DRAFT_856207</name>
</gene>
<dbReference type="Pfam" id="PF13489">
    <property type="entry name" value="Methyltransf_23"/>
    <property type="match status" value="1"/>
</dbReference>
<dbReference type="EMBL" id="ML121533">
    <property type="protein sequence ID" value="RPB26908.1"/>
    <property type="molecule type" value="Genomic_DNA"/>
</dbReference>
<organism evidence="1 2">
    <name type="scientific">Terfezia boudieri ATCC MYA-4762</name>
    <dbReference type="NCBI Taxonomy" id="1051890"/>
    <lineage>
        <taxon>Eukaryota</taxon>
        <taxon>Fungi</taxon>
        <taxon>Dikarya</taxon>
        <taxon>Ascomycota</taxon>
        <taxon>Pezizomycotina</taxon>
        <taxon>Pezizomycetes</taxon>
        <taxon>Pezizales</taxon>
        <taxon>Pezizaceae</taxon>
        <taxon>Terfezia</taxon>
    </lineage>
</organism>
<dbReference type="Gene3D" id="3.40.50.150">
    <property type="entry name" value="Vaccinia Virus protein VP39"/>
    <property type="match status" value="1"/>
</dbReference>
<proteinExistence type="predicted"/>
<protein>
    <submittedName>
        <fullName evidence="1">S-adenosyl-L-methionine-dependent methyltransferase</fullName>
    </submittedName>
</protein>
<dbReference type="PANTHER" id="PTHR43591:SF10">
    <property type="entry name" value="ABC TRANSMEMBRANE TYPE-1 DOMAIN-CONTAINING PROTEIN-RELATED"/>
    <property type="match status" value="1"/>
</dbReference>
<dbReference type="InterPro" id="IPR029063">
    <property type="entry name" value="SAM-dependent_MTases_sf"/>
</dbReference>
<keyword evidence="2" id="KW-1185">Reference proteome</keyword>
<keyword evidence="1" id="KW-0808">Transferase</keyword>
<dbReference type="Proteomes" id="UP000267821">
    <property type="component" value="Unassembled WGS sequence"/>
</dbReference>
<dbReference type="GO" id="GO:0032259">
    <property type="term" value="P:methylation"/>
    <property type="evidence" value="ECO:0007669"/>
    <property type="project" value="UniProtKB-KW"/>
</dbReference>
<sequence length="334" mass="38262">MVCHSNPNTVIFLKGRLTSPSEFSPPTLETISVGSSVFSFTYSNGRRYHSARFKEADYFMPNDDHEQERLDMYHHIFLLLQHGQLYTAPLEKIEINRVLDAGTGTGIWAIEFADEFPLAQVIGTDISPIQPTLVPANCGFEVDDMEEKWIFPQNYFDYIHMRSMSGSIKDWPKLLEQCYDALNPGGYYEFQDYSCQLFMSNGERVEGIQPEYPFATYLYHVCSAAERIGRSLTIGPKIKGMLQDAGFEECVEKIEIWPMSDWPKDPHLKELGRWGRLGAVESAYPFALQLLTREGWTVDQVKDLCDALAESLRKGGPKHYVPVWFVYGRKPLRV</sequence>
<dbReference type="SUPFAM" id="SSF53335">
    <property type="entry name" value="S-adenosyl-L-methionine-dependent methyltransferases"/>
    <property type="match status" value="1"/>
</dbReference>
<dbReference type="CDD" id="cd02440">
    <property type="entry name" value="AdoMet_MTases"/>
    <property type="match status" value="1"/>
</dbReference>
<dbReference type="AlphaFoldDB" id="A0A3N4LZ06"/>
<dbReference type="GO" id="GO:0008168">
    <property type="term" value="F:methyltransferase activity"/>
    <property type="evidence" value="ECO:0007669"/>
    <property type="project" value="UniProtKB-KW"/>
</dbReference>
<dbReference type="InParanoid" id="A0A3N4LZ06"/>
<name>A0A3N4LZ06_9PEZI</name>
<accession>A0A3N4LZ06</accession>
<dbReference type="STRING" id="1051890.A0A3N4LZ06"/>
<evidence type="ECO:0000313" key="2">
    <source>
        <dbReference type="Proteomes" id="UP000267821"/>
    </source>
</evidence>
<reference evidence="1 2" key="1">
    <citation type="journal article" date="2018" name="Nat. Ecol. Evol.">
        <title>Pezizomycetes genomes reveal the molecular basis of ectomycorrhizal truffle lifestyle.</title>
        <authorList>
            <person name="Murat C."/>
            <person name="Payen T."/>
            <person name="Noel B."/>
            <person name="Kuo A."/>
            <person name="Morin E."/>
            <person name="Chen J."/>
            <person name="Kohler A."/>
            <person name="Krizsan K."/>
            <person name="Balestrini R."/>
            <person name="Da Silva C."/>
            <person name="Montanini B."/>
            <person name="Hainaut M."/>
            <person name="Levati E."/>
            <person name="Barry K.W."/>
            <person name="Belfiori B."/>
            <person name="Cichocki N."/>
            <person name="Clum A."/>
            <person name="Dockter R.B."/>
            <person name="Fauchery L."/>
            <person name="Guy J."/>
            <person name="Iotti M."/>
            <person name="Le Tacon F."/>
            <person name="Lindquist E.A."/>
            <person name="Lipzen A."/>
            <person name="Malagnac F."/>
            <person name="Mello A."/>
            <person name="Molinier V."/>
            <person name="Miyauchi S."/>
            <person name="Poulain J."/>
            <person name="Riccioni C."/>
            <person name="Rubini A."/>
            <person name="Sitrit Y."/>
            <person name="Splivallo R."/>
            <person name="Traeger S."/>
            <person name="Wang M."/>
            <person name="Zifcakova L."/>
            <person name="Wipf D."/>
            <person name="Zambonelli A."/>
            <person name="Paolocci F."/>
            <person name="Nowrousian M."/>
            <person name="Ottonello S."/>
            <person name="Baldrian P."/>
            <person name="Spatafora J.W."/>
            <person name="Henrissat B."/>
            <person name="Nagy L.G."/>
            <person name="Aury J.M."/>
            <person name="Wincker P."/>
            <person name="Grigoriev I.V."/>
            <person name="Bonfante P."/>
            <person name="Martin F.M."/>
        </authorList>
    </citation>
    <scope>NUCLEOTIDE SEQUENCE [LARGE SCALE GENOMIC DNA]</scope>
    <source>
        <strain evidence="1 2">ATCC MYA-4762</strain>
    </source>
</reference>
<dbReference type="OrthoDB" id="2013972at2759"/>
<evidence type="ECO:0000313" key="1">
    <source>
        <dbReference type="EMBL" id="RPB26908.1"/>
    </source>
</evidence>